<organism evidence="1 2">
    <name type="scientific">Bradyrhizobium xenonodulans</name>
    <dbReference type="NCBI Taxonomy" id="2736875"/>
    <lineage>
        <taxon>Bacteria</taxon>
        <taxon>Pseudomonadati</taxon>
        <taxon>Pseudomonadota</taxon>
        <taxon>Alphaproteobacteria</taxon>
        <taxon>Hyphomicrobiales</taxon>
        <taxon>Nitrobacteraceae</taxon>
        <taxon>Bradyrhizobium</taxon>
    </lineage>
</organism>
<sequence length="132" mass="14903">MRASAMDRKQADELVHEIAGMIAQSEVRESDDWVSVSVVAIVDEASVQISSYRYDAEGRAEPGNPGDFSVNRKFRELNAAMQQPTGRQWKSALMQIRRATGEVTIDFEYDDASRWKVTPLNIDTMPQRLRPG</sequence>
<gene>
    <name evidence="1" type="ORF">I3J27_13455</name>
</gene>
<evidence type="ECO:0000313" key="2">
    <source>
        <dbReference type="Proteomes" id="UP001179614"/>
    </source>
</evidence>
<dbReference type="InterPro" id="IPR036170">
    <property type="entry name" value="YezG-like_sf"/>
</dbReference>
<protein>
    <submittedName>
        <fullName evidence="1">Uncharacterized protein</fullName>
    </submittedName>
</protein>
<dbReference type="Proteomes" id="UP001179614">
    <property type="component" value="Chromosome"/>
</dbReference>
<accession>A0ABY7MSM0</accession>
<keyword evidence="2" id="KW-1185">Reference proteome</keyword>
<proteinExistence type="predicted"/>
<dbReference type="SUPFAM" id="SSF160424">
    <property type="entry name" value="BH3703-like"/>
    <property type="match status" value="1"/>
</dbReference>
<evidence type="ECO:0000313" key="1">
    <source>
        <dbReference type="EMBL" id="WBL81375.1"/>
    </source>
</evidence>
<dbReference type="EMBL" id="CP089391">
    <property type="protein sequence ID" value="WBL81375.1"/>
    <property type="molecule type" value="Genomic_DNA"/>
</dbReference>
<name>A0ABY7MSM0_9BRAD</name>
<dbReference type="RefSeq" id="WP_270169904.1">
    <property type="nucleotide sequence ID" value="NZ_CP089391.1"/>
</dbReference>
<reference evidence="1" key="1">
    <citation type="submission" date="2021-12" db="EMBL/GenBank/DDBJ databases">
        <title>Bradyrhizobium xenonodulans sp. nov.</title>
        <authorList>
            <person name="Claassens R."/>
            <person name="Venter S.N."/>
            <person name="Beukes C.W."/>
            <person name="Stepkowski T."/>
            <person name="Steenkamp E.T."/>
        </authorList>
    </citation>
    <scope>NUCLEOTIDE SEQUENCE</scope>
    <source>
        <strain evidence="1">14AB</strain>
    </source>
</reference>